<keyword evidence="2" id="KW-0479">Metal-binding</keyword>
<dbReference type="STRING" id="240176.A8N9A5"/>
<evidence type="ECO:0000256" key="5">
    <source>
        <dbReference type="ARBA" id="ARBA00022786"/>
    </source>
</evidence>
<evidence type="ECO:0000313" key="11">
    <source>
        <dbReference type="EMBL" id="EAU90596.1"/>
    </source>
</evidence>
<comment type="caution">
    <text evidence="11">The sequence shown here is derived from an EMBL/GenBank/DDBJ whole genome shotgun (WGS) entry which is preliminary data.</text>
</comment>
<dbReference type="GO" id="GO:0008270">
    <property type="term" value="F:zinc ion binding"/>
    <property type="evidence" value="ECO:0007669"/>
    <property type="project" value="UniProtKB-KW"/>
</dbReference>
<dbReference type="Proteomes" id="UP000001861">
    <property type="component" value="Unassembled WGS sequence"/>
</dbReference>
<evidence type="ECO:0000259" key="10">
    <source>
        <dbReference type="PROSITE" id="PS51873"/>
    </source>
</evidence>
<keyword evidence="6" id="KW-0862">Zinc</keyword>
<dbReference type="AlphaFoldDB" id="A8N9A5"/>
<dbReference type="Gene3D" id="1.20.120.1750">
    <property type="match status" value="1"/>
</dbReference>
<dbReference type="Gene3D" id="3.30.40.10">
    <property type="entry name" value="Zinc/RING finger domain, C3HC4 (zinc finger)"/>
    <property type="match status" value="1"/>
</dbReference>
<accession>A8N9A5</accession>
<gene>
    <name evidence="11" type="ORF">CC1G_00980</name>
</gene>
<sequence>MSSIPESPVGPPPAYEEFPTNIATNLEGPSRPEPLPTSTANSSTLKPRPSTDFGWQLSLQKLTEKGKEPLPPTEEHDELAVKPAAAALDGLADEKPEESVQRLDGRDDDVSVLPPLSANPFDEPVPSNEDELVKPESAKPTPTPPSADIATLSKRYVGKELGWQLALQKPEVQTAMSPKARGKQKEVDEFANLDLDIAARAFKAFSVDGDTMMANSSNAYDSSEKNPFRALLDQKGQGTTLIPLDDSNNSNEHQLGLDKEYALAQQAAEAEAAIIFNCQDCRGEVELTDIVQVPTCDHIVCLECIAEYIDTEIETSVFPMPCSVCREIGGPDEVRGVITQELAERAPLSLRALELFREYQLSMHSTRVFCPKCKETMLVDRQQYRESTVITCPLPNCGGKFCRKCLMDMEKIDPKTGIDRHIAKYCHPTKNGFRPCPECGTLAKRMIRTNNHIKCGGLGCRTHFCYACGDSIADEDTSPDVDNDIRKHYQSCTWSKAMAKKPSGSCILM</sequence>
<dbReference type="GO" id="GO:0016567">
    <property type="term" value="P:protein ubiquitination"/>
    <property type="evidence" value="ECO:0007669"/>
    <property type="project" value="InterPro"/>
</dbReference>
<evidence type="ECO:0000256" key="4">
    <source>
        <dbReference type="ARBA" id="ARBA00022771"/>
    </source>
</evidence>
<dbReference type="InterPro" id="IPR013083">
    <property type="entry name" value="Znf_RING/FYVE/PHD"/>
</dbReference>
<dbReference type="InParanoid" id="A8N9A5"/>
<dbReference type="InterPro" id="IPR031127">
    <property type="entry name" value="E3_UB_ligase_RBR"/>
</dbReference>
<dbReference type="KEGG" id="cci:CC1G_00980"/>
<dbReference type="PROSITE" id="PS50089">
    <property type="entry name" value="ZF_RING_2"/>
    <property type="match status" value="1"/>
</dbReference>
<protein>
    <recommendedName>
        <fullName evidence="13">RING-type domain-containing protein</fullName>
    </recommendedName>
</protein>
<evidence type="ECO:0000259" key="9">
    <source>
        <dbReference type="PROSITE" id="PS50089"/>
    </source>
</evidence>
<feature type="compositionally biased region" description="Polar residues" evidence="8">
    <location>
        <begin position="36"/>
        <end position="45"/>
    </location>
</feature>
<evidence type="ECO:0000256" key="2">
    <source>
        <dbReference type="ARBA" id="ARBA00022723"/>
    </source>
</evidence>
<dbReference type="InterPro" id="IPR001841">
    <property type="entry name" value="Znf_RING"/>
</dbReference>
<evidence type="ECO:0000256" key="8">
    <source>
        <dbReference type="SAM" id="MobiDB-lite"/>
    </source>
</evidence>
<dbReference type="OrthoDB" id="1431934at2759"/>
<dbReference type="GO" id="GO:0004842">
    <property type="term" value="F:ubiquitin-protein transferase activity"/>
    <property type="evidence" value="ECO:0007669"/>
    <property type="project" value="InterPro"/>
</dbReference>
<dbReference type="GeneID" id="6007905"/>
<keyword evidence="12" id="KW-1185">Reference proteome</keyword>
<dbReference type="eggNOG" id="ENOG502ST27">
    <property type="taxonomic scope" value="Eukaryota"/>
</dbReference>
<feature type="domain" description="RING-type" evidence="10">
    <location>
        <begin position="274"/>
        <end position="496"/>
    </location>
</feature>
<dbReference type="InterPro" id="IPR017907">
    <property type="entry name" value="Znf_RING_CS"/>
</dbReference>
<organism evidence="11 12">
    <name type="scientific">Coprinopsis cinerea (strain Okayama-7 / 130 / ATCC MYA-4618 / FGSC 9003)</name>
    <name type="common">Inky cap fungus</name>
    <name type="synonym">Hormographiella aspergillata</name>
    <dbReference type="NCBI Taxonomy" id="240176"/>
    <lineage>
        <taxon>Eukaryota</taxon>
        <taxon>Fungi</taxon>
        <taxon>Dikarya</taxon>
        <taxon>Basidiomycota</taxon>
        <taxon>Agaricomycotina</taxon>
        <taxon>Agaricomycetes</taxon>
        <taxon>Agaricomycetidae</taxon>
        <taxon>Agaricales</taxon>
        <taxon>Agaricineae</taxon>
        <taxon>Psathyrellaceae</taxon>
        <taxon>Coprinopsis</taxon>
    </lineage>
</organism>
<keyword evidence="3" id="KW-0677">Repeat</keyword>
<proteinExistence type="predicted"/>
<feature type="compositionally biased region" description="Basic and acidic residues" evidence="8">
    <location>
        <begin position="92"/>
        <end position="109"/>
    </location>
</feature>
<keyword evidence="4 7" id="KW-0863">Zinc-finger</keyword>
<dbReference type="PROSITE" id="PS51873">
    <property type="entry name" value="TRIAD"/>
    <property type="match status" value="1"/>
</dbReference>
<reference evidence="11 12" key="1">
    <citation type="journal article" date="2010" name="Proc. Natl. Acad. Sci. U.S.A.">
        <title>Insights into evolution of multicellular fungi from the assembled chromosomes of the mushroom Coprinopsis cinerea (Coprinus cinereus).</title>
        <authorList>
            <person name="Stajich J.E."/>
            <person name="Wilke S.K."/>
            <person name="Ahren D."/>
            <person name="Au C.H."/>
            <person name="Birren B.W."/>
            <person name="Borodovsky M."/>
            <person name="Burns C."/>
            <person name="Canback B."/>
            <person name="Casselton L.A."/>
            <person name="Cheng C.K."/>
            <person name="Deng J."/>
            <person name="Dietrich F.S."/>
            <person name="Fargo D.C."/>
            <person name="Farman M.L."/>
            <person name="Gathman A.C."/>
            <person name="Goldberg J."/>
            <person name="Guigo R."/>
            <person name="Hoegger P.J."/>
            <person name="Hooker J.B."/>
            <person name="Huggins A."/>
            <person name="James T.Y."/>
            <person name="Kamada T."/>
            <person name="Kilaru S."/>
            <person name="Kodira C."/>
            <person name="Kues U."/>
            <person name="Kupfer D."/>
            <person name="Kwan H.S."/>
            <person name="Lomsadze A."/>
            <person name="Li W."/>
            <person name="Lilly W.W."/>
            <person name="Ma L.J."/>
            <person name="Mackey A.J."/>
            <person name="Manning G."/>
            <person name="Martin F."/>
            <person name="Muraguchi H."/>
            <person name="Natvig D.O."/>
            <person name="Palmerini H."/>
            <person name="Ramesh M.A."/>
            <person name="Rehmeyer C.J."/>
            <person name="Roe B.A."/>
            <person name="Shenoy N."/>
            <person name="Stanke M."/>
            <person name="Ter-Hovhannisyan V."/>
            <person name="Tunlid A."/>
            <person name="Velagapudi R."/>
            <person name="Vision T.J."/>
            <person name="Zeng Q."/>
            <person name="Zolan M.E."/>
            <person name="Pukkila P.J."/>
        </authorList>
    </citation>
    <scope>NUCLEOTIDE SEQUENCE [LARGE SCALE GENOMIC DNA]</scope>
    <source>
        <strain evidence="12">Okayama-7 / 130 / ATCC MYA-4618 / FGSC 9003</strain>
    </source>
</reference>
<dbReference type="PANTHER" id="PTHR11685">
    <property type="entry name" value="RBR FAMILY RING FINGER AND IBR DOMAIN-CONTAINING"/>
    <property type="match status" value="1"/>
</dbReference>
<evidence type="ECO:0008006" key="13">
    <source>
        <dbReference type="Google" id="ProtNLM"/>
    </source>
</evidence>
<dbReference type="PROSITE" id="PS00518">
    <property type="entry name" value="ZF_RING_1"/>
    <property type="match status" value="1"/>
</dbReference>
<dbReference type="InterPro" id="IPR044066">
    <property type="entry name" value="TRIAD_supradom"/>
</dbReference>
<dbReference type="VEuPathDB" id="FungiDB:CC1G_00980"/>
<dbReference type="EMBL" id="AACS02000007">
    <property type="protein sequence ID" value="EAU90596.1"/>
    <property type="molecule type" value="Genomic_DNA"/>
</dbReference>
<dbReference type="RefSeq" id="XP_001831433.1">
    <property type="nucleotide sequence ID" value="XM_001831381.1"/>
</dbReference>
<dbReference type="SUPFAM" id="SSF57850">
    <property type="entry name" value="RING/U-box"/>
    <property type="match status" value="2"/>
</dbReference>
<name>A8N9A5_COPC7</name>
<evidence type="ECO:0000313" key="12">
    <source>
        <dbReference type="Proteomes" id="UP000001861"/>
    </source>
</evidence>
<keyword evidence="1" id="KW-0808">Transferase</keyword>
<feature type="region of interest" description="Disordered" evidence="8">
    <location>
        <begin position="1"/>
        <end position="148"/>
    </location>
</feature>
<feature type="domain" description="RING-type" evidence="9">
    <location>
        <begin position="278"/>
        <end position="326"/>
    </location>
</feature>
<evidence type="ECO:0000256" key="3">
    <source>
        <dbReference type="ARBA" id="ARBA00022737"/>
    </source>
</evidence>
<evidence type="ECO:0000256" key="6">
    <source>
        <dbReference type="ARBA" id="ARBA00022833"/>
    </source>
</evidence>
<evidence type="ECO:0000256" key="7">
    <source>
        <dbReference type="PROSITE-ProRule" id="PRU00175"/>
    </source>
</evidence>
<evidence type="ECO:0000256" key="1">
    <source>
        <dbReference type="ARBA" id="ARBA00022679"/>
    </source>
</evidence>
<keyword evidence="5" id="KW-0833">Ubl conjugation pathway</keyword>